<organism evidence="1">
    <name type="scientific">marine sediment metagenome</name>
    <dbReference type="NCBI Taxonomy" id="412755"/>
    <lineage>
        <taxon>unclassified sequences</taxon>
        <taxon>metagenomes</taxon>
        <taxon>ecological metagenomes</taxon>
    </lineage>
</organism>
<name>A0A0F9REJ9_9ZZZZ</name>
<gene>
    <name evidence="1" type="ORF">LCGC14_0656880</name>
</gene>
<accession>A0A0F9REJ9</accession>
<dbReference type="AlphaFoldDB" id="A0A0F9REJ9"/>
<proteinExistence type="predicted"/>
<dbReference type="EMBL" id="LAZR01001243">
    <property type="protein sequence ID" value="KKN48032.1"/>
    <property type="molecule type" value="Genomic_DNA"/>
</dbReference>
<reference evidence="1" key="1">
    <citation type="journal article" date="2015" name="Nature">
        <title>Complex archaea that bridge the gap between prokaryotes and eukaryotes.</title>
        <authorList>
            <person name="Spang A."/>
            <person name="Saw J.H."/>
            <person name="Jorgensen S.L."/>
            <person name="Zaremba-Niedzwiedzka K."/>
            <person name="Martijn J."/>
            <person name="Lind A.E."/>
            <person name="van Eijk R."/>
            <person name="Schleper C."/>
            <person name="Guy L."/>
            <person name="Ettema T.J."/>
        </authorList>
    </citation>
    <scope>NUCLEOTIDE SEQUENCE</scope>
</reference>
<protein>
    <submittedName>
        <fullName evidence="1">Uncharacterized protein</fullName>
    </submittedName>
</protein>
<comment type="caution">
    <text evidence="1">The sequence shown here is derived from an EMBL/GenBank/DDBJ whole genome shotgun (WGS) entry which is preliminary data.</text>
</comment>
<sequence>MRKNKDSVTPIEITLGTRIRNNREMSNPALKLRIDRPYSDINVVNSLYARIILVLQQSALPQNF</sequence>
<evidence type="ECO:0000313" key="1">
    <source>
        <dbReference type="EMBL" id="KKN48032.1"/>
    </source>
</evidence>